<dbReference type="GO" id="GO:0003998">
    <property type="term" value="F:acylphosphatase activity"/>
    <property type="evidence" value="ECO:0007669"/>
    <property type="project" value="UniProtKB-EC"/>
</dbReference>
<dbReference type="OrthoDB" id="9808093at2"/>
<evidence type="ECO:0000256" key="1">
    <source>
        <dbReference type="ARBA" id="ARBA00005614"/>
    </source>
</evidence>
<evidence type="ECO:0000313" key="9">
    <source>
        <dbReference type="Proteomes" id="UP000199652"/>
    </source>
</evidence>
<dbReference type="InterPro" id="IPR036046">
    <property type="entry name" value="Acylphosphatase-like_dom_sf"/>
</dbReference>
<dbReference type="InterPro" id="IPR001792">
    <property type="entry name" value="Acylphosphatase-like_dom"/>
</dbReference>
<dbReference type="InterPro" id="IPR020456">
    <property type="entry name" value="Acylphosphatase"/>
</dbReference>
<reference evidence="9" key="1">
    <citation type="submission" date="2016-10" db="EMBL/GenBank/DDBJ databases">
        <authorList>
            <person name="Varghese N."/>
            <person name="Submissions S."/>
        </authorList>
    </citation>
    <scope>NUCLEOTIDE SEQUENCE [LARGE SCALE GENOMIC DNA]</scope>
    <source>
        <strain evidence="9">VPI 5359</strain>
    </source>
</reference>
<comment type="catalytic activity">
    <reaction evidence="4 5">
        <text>an acyl phosphate + H2O = a carboxylate + phosphate + H(+)</text>
        <dbReference type="Rhea" id="RHEA:14965"/>
        <dbReference type="ChEBI" id="CHEBI:15377"/>
        <dbReference type="ChEBI" id="CHEBI:15378"/>
        <dbReference type="ChEBI" id="CHEBI:29067"/>
        <dbReference type="ChEBI" id="CHEBI:43474"/>
        <dbReference type="ChEBI" id="CHEBI:59918"/>
        <dbReference type="EC" id="3.6.1.7"/>
    </reaction>
</comment>
<dbReference type="PROSITE" id="PS51160">
    <property type="entry name" value="ACYLPHOSPHATASE_3"/>
    <property type="match status" value="1"/>
</dbReference>
<sequence>MKRDYIIFAGRVQGVGFRYTAQHLALSLGLTGWVRNLENGMVDMEIQGDPTDLDQFIHKIKTSGGWFIRIDDYSIKTIEVVHGETGFKVRY</sequence>
<dbReference type="EC" id="3.6.1.7" evidence="2 5"/>
<dbReference type="SUPFAM" id="SSF54975">
    <property type="entry name" value="Acylphosphatase/BLUF domain-like"/>
    <property type="match status" value="1"/>
</dbReference>
<dbReference type="PROSITE" id="PS00151">
    <property type="entry name" value="ACYLPHOSPHATASE_2"/>
    <property type="match status" value="1"/>
</dbReference>
<feature type="active site" evidence="5">
    <location>
        <position position="36"/>
    </location>
</feature>
<dbReference type="PANTHER" id="PTHR47268">
    <property type="entry name" value="ACYLPHOSPHATASE"/>
    <property type="match status" value="1"/>
</dbReference>
<evidence type="ECO:0000256" key="2">
    <source>
        <dbReference type="ARBA" id="ARBA00012150"/>
    </source>
</evidence>
<feature type="domain" description="Acylphosphatase-like" evidence="7">
    <location>
        <begin position="2"/>
        <end position="91"/>
    </location>
</feature>
<accession>A0A1H3F3E4</accession>
<feature type="active site" evidence="5">
    <location>
        <position position="18"/>
    </location>
</feature>
<dbReference type="PANTHER" id="PTHR47268:SF4">
    <property type="entry name" value="ACYLPHOSPHATASE"/>
    <property type="match status" value="1"/>
</dbReference>
<dbReference type="STRING" id="1528.SAMN04488579_10910"/>
<evidence type="ECO:0000256" key="6">
    <source>
        <dbReference type="RuleBase" id="RU004168"/>
    </source>
</evidence>
<dbReference type="EMBL" id="FNOU01000009">
    <property type="protein sequence ID" value="SDX85506.1"/>
    <property type="molecule type" value="Genomic_DNA"/>
</dbReference>
<gene>
    <name evidence="8" type="ORF">SAMN04488579_10910</name>
</gene>
<name>A0A1H3F3E4_EUBBA</name>
<evidence type="ECO:0000313" key="8">
    <source>
        <dbReference type="EMBL" id="SDX85506.1"/>
    </source>
</evidence>
<evidence type="ECO:0000256" key="4">
    <source>
        <dbReference type="ARBA" id="ARBA00047645"/>
    </source>
</evidence>
<protein>
    <recommendedName>
        <fullName evidence="3 5">acylphosphatase</fullName>
        <ecNumber evidence="2 5">3.6.1.7</ecNumber>
    </recommendedName>
</protein>
<dbReference type="Proteomes" id="UP000199652">
    <property type="component" value="Unassembled WGS sequence"/>
</dbReference>
<keyword evidence="9" id="KW-1185">Reference proteome</keyword>
<dbReference type="Pfam" id="PF00708">
    <property type="entry name" value="Acylphosphatase"/>
    <property type="match status" value="1"/>
</dbReference>
<dbReference type="InterPro" id="IPR017968">
    <property type="entry name" value="Acylphosphatase_CS"/>
</dbReference>
<proteinExistence type="inferred from homology"/>
<comment type="similarity">
    <text evidence="1 6">Belongs to the acylphosphatase family.</text>
</comment>
<evidence type="ECO:0000259" key="7">
    <source>
        <dbReference type="PROSITE" id="PS51160"/>
    </source>
</evidence>
<dbReference type="RefSeq" id="WP_090244786.1">
    <property type="nucleotide sequence ID" value="NZ_FNOU01000009.1"/>
</dbReference>
<dbReference type="AlphaFoldDB" id="A0A1H3F3E4"/>
<organism evidence="8 9">
    <name type="scientific">Eubacterium barkeri</name>
    <name type="common">Clostridium barkeri</name>
    <dbReference type="NCBI Taxonomy" id="1528"/>
    <lineage>
        <taxon>Bacteria</taxon>
        <taxon>Bacillati</taxon>
        <taxon>Bacillota</taxon>
        <taxon>Clostridia</taxon>
        <taxon>Eubacteriales</taxon>
        <taxon>Eubacteriaceae</taxon>
        <taxon>Eubacterium</taxon>
    </lineage>
</organism>
<evidence type="ECO:0000256" key="3">
    <source>
        <dbReference type="ARBA" id="ARBA00015991"/>
    </source>
</evidence>
<evidence type="ECO:0000256" key="5">
    <source>
        <dbReference type="PROSITE-ProRule" id="PRU00520"/>
    </source>
</evidence>
<keyword evidence="5" id="KW-0378">Hydrolase</keyword>
<dbReference type="Gene3D" id="3.30.70.100">
    <property type="match status" value="1"/>
</dbReference>